<feature type="region of interest" description="Disordered" evidence="1">
    <location>
        <begin position="83"/>
        <end position="103"/>
    </location>
</feature>
<dbReference type="Gene3D" id="3.40.50.2300">
    <property type="match status" value="1"/>
</dbReference>
<gene>
    <name evidence="2" type="ORF">UFOPK2662_01219</name>
</gene>
<reference evidence="2" key="1">
    <citation type="submission" date="2020-05" db="EMBL/GenBank/DDBJ databases">
        <authorList>
            <person name="Chiriac C."/>
            <person name="Salcher M."/>
            <person name="Ghai R."/>
            <person name="Kavagutti S V."/>
        </authorList>
    </citation>
    <scope>NUCLEOTIDE SEQUENCE</scope>
</reference>
<proteinExistence type="predicted"/>
<evidence type="ECO:0000313" key="2">
    <source>
        <dbReference type="EMBL" id="CAB4728737.1"/>
    </source>
</evidence>
<sequence length="103" mass="10793">MNSAFLTVQALKAAGKNLTRAGLLAALDSGGAKFANAGLVPLNYSKTSNVGYNGYWFGKFNTAGDLVPNDTFTYTVYTTDSGTGAVEKSTYSRPDMPAKGLPN</sequence>
<organism evidence="2">
    <name type="scientific">freshwater metagenome</name>
    <dbReference type="NCBI Taxonomy" id="449393"/>
    <lineage>
        <taxon>unclassified sequences</taxon>
        <taxon>metagenomes</taxon>
        <taxon>ecological metagenomes</taxon>
    </lineage>
</organism>
<protein>
    <submittedName>
        <fullName evidence="2">Unannotated protein</fullName>
    </submittedName>
</protein>
<dbReference type="EMBL" id="CAEZYI010000109">
    <property type="protein sequence ID" value="CAB4728737.1"/>
    <property type="molecule type" value="Genomic_DNA"/>
</dbReference>
<accession>A0A6J6S2E9</accession>
<name>A0A6J6S2E9_9ZZZZ</name>
<evidence type="ECO:0000256" key="1">
    <source>
        <dbReference type="SAM" id="MobiDB-lite"/>
    </source>
</evidence>
<dbReference type="AlphaFoldDB" id="A0A6J6S2E9"/>